<evidence type="ECO:0000313" key="4">
    <source>
        <dbReference type="EMBL" id="JAS29240.1"/>
    </source>
</evidence>
<protein>
    <recommendedName>
        <fullName evidence="3">RRM domain-containing protein</fullName>
    </recommendedName>
</protein>
<dbReference type="InterPro" id="IPR035979">
    <property type="entry name" value="RBD_domain_sf"/>
</dbReference>
<accession>A0A1B6DU87</accession>
<dbReference type="Gene3D" id="3.30.70.330">
    <property type="match status" value="1"/>
</dbReference>
<dbReference type="GO" id="GO:0097157">
    <property type="term" value="F:pre-mRNA intronic binding"/>
    <property type="evidence" value="ECO:0007669"/>
    <property type="project" value="TreeGrafter"/>
</dbReference>
<dbReference type="InterPro" id="IPR012677">
    <property type="entry name" value="Nucleotide-bd_a/b_plait_sf"/>
</dbReference>
<dbReference type="InterPro" id="IPR045164">
    <property type="entry name" value="RBM41/RNPC3"/>
</dbReference>
<dbReference type="SUPFAM" id="SSF54928">
    <property type="entry name" value="RNA-binding domain, RBD"/>
    <property type="match status" value="1"/>
</dbReference>
<dbReference type="PANTHER" id="PTHR16105">
    <property type="entry name" value="RNA-BINDING REGION-CONTAINING PROTEIN 3"/>
    <property type="match status" value="1"/>
</dbReference>
<dbReference type="PROSITE" id="PS50102">
    <property type="entry name" value="RRM"/>
    <property type="match status" value="1"/>
</dbReference>
<dbReference type="GO" id="GO:0000398">
    <property type="term" value="P:mRNA splicing, via spliceosome"/>
    <property type="evidence" value="ECO:0007669"/>
    <property type="project" value="TreeGrafter"/>
</dbReference>
<dbReference type="GO" id="GO:0030626">
    <property type="term" value="F:U12 snRNA binding"/>
    <property type="evidence" value="ECO:0007669"/>
    <property type="project" value="TreeGrafter"/>
</dbReference>
<dbReference type="InterPro" id="IPR000504">
    <property type="entry name" value="RRM_dom"/>
</dbReference>
<feature type="domain" description="RRM" evidence="3">
    <location>
        <begin position="345"/>
        <end position="423"/>
    </location>
</feature>
<name>A0A1B6DU87_9HEMI</name>
<dbReference type="PANTHER" id="PTHR16105:SF2">
    <property type="entry name" value="RNA-BINDING PROTEIN 41"/>
    <property type="match status" value="1"/>
</dbReference>
<dbReference type="SMART" id="SM00360">
    <property type="entry name" value="RRM"/>
    <property type="match status" value="1"/>
</dbReference>
<dbReference type="GO" id="GO:0005689">
    <property type="term" value="C:U12-type spliceosomal complex"/>
    <property type="evidence" value="ECO:0007669"/>
    <property type="project" value="TreeGrafter"/>
</dbReference>
<evidence type="ECO:0000256" key="1">
    <source>
        <dbReference type="ARBA" id="ARBA00022884"/>
    </source>
</evidence>
<gene>
    <name evidence="4" type="ORF">g.35963</name>
</gene>
<evidence type="ECO:0000259" key="3">
    <source>
        <dbReference type="PROSITE" id="PS50102"/>
    </source>
</evidence>
<proteinExistence type="predicted"/>
<sequence length="426" mass="48375">MALIKNSRANKYARLTPGEEPTEHLESLGDCLIKELSEKQLDTELTLQKQFIQEKQFIKGAGHVSLSSFLPGTSTLDDFQQRTKDAEMLQTIASCGLKINEAERYIKGQDILYANKAECSAKKSQQDYVSKCLKKVEEEDTDQDANIMRLSRQEQELGLIIKPNSTETKLLKFAISCRKAVQVDSRPTTHPINKLHDIEKNLFKEHADPIILAKTIRRKRRQMLEAELPSQHVRTKPPIEGSSLWDITDKPKAISSKPPIKTKMYGCTKERLYTVKNGKIVEIVQEKQSTCNKMKIDESSGGKPFVTTGNANEKDLNNLSFVKLSESEIREIPKFKNYNRGEVNKVLFLKNISRNVKEDDLVDVFQKFEDPQGPKLIYRFMNGKMRGQAFITFPNSNQAAKALDEVNGLILKGKPLIIQFGRDKNG</sequence>
<organism evidence="4">
    <name type="scientific">Clastoptera arizonana</name>
    <name type="common">Arizona spittle bug</name>
    <dbReference type="NCBI Taxonomy" id="38151"/>
    <lineage>
        <taxon>Eukaryota</taxon>
        <taxon>Metazoa</taxon>
        <taxon>Ecdysozoa</taxon>
        <taxon>Arthropoda</taxon>
        <taxon>Hexapoda</taxon>
        <taxon>Insecta</taxon>
        <taxon>Pterygota</taxon>
        <taxon>Neoptera</taxon>
        <taxon>Paraneoptera</taxon>
        <taxon>Hemiptera</taxon>
        <taxon>Auchenorrhyncha</taxon>
        <taxon>Cercopoidea</taxon>
        <taxon>Clastopteridae</taxon>
        <taxon>Clastoptera</taxon>
    </lineage>
</organism>
<dbReference type="AlphaFoldDB" id="A0A1B6DU87"/>
<keyword evidence="1 2" id="KW-0694">RNA-binding</keyword>
<dbReference type="Pfam" id="PF00076">
    <property type="entry name" value="RRM_1"/>
    <property type="match status" value="1"/>
</dbReference>
<reference evidence="4" key="1">
    <citation type="submission" date="2015-12" db="EMBL/GenBank/DDBJ databases">
        <title>De novo transcriptome assembly of four potential Pierce s Disease insect vectors from Arizona vineyards.</title>
        <authorList>
            <person name="Tassone E.E."/>
        </authorList>
    </citation>
    <scope>NUCLEOTIDE SEQUENCE</scope>
</reference>
<dbReference type="EMBL" id="GEDC01008058">
    <property type="protein sequence ID" value="JAS29240.1"/>
    <property type="molecule type" value="Transcribed_RNA"/>
</dbReference>
<evidence type="ECO:0000256" key="2">
    <source>
        <dbReference type="PROSITE-ProRule" id="PRU00176"/>
    </source>
</evidence>